<keyword evidence="3 6" id="KW-0812">Transmembrane</keyword>
<feature type="transmembrane region" description="Helical" evidence="6">
    <location>
        <begin position="222"/>
        <end position="244"/>
    </location>
</feature>
<dbReference type="PANTHER" id="PTHR43124:SF3">
    <property type="entry name" value="CHLORAMPHENICOL EFFLUX PUMP RV0191"/>
    <property type="match status" value="1"/>
</dbReference>
<feature type="transmembrane region" description="Helical" evidence="6">
    <location>
        <begin position="375"/>
        <end position="397"/>
    </location>
</feature>
<dbReference type="InterPro" id="IPR036259">
    <property type="entry name" value="MFS_trans_sf"/>
</dbReference>
<feature type="transmembrane region" description="Helical" evidence="6">
    <location>
        <begin position="164"/>
        <end position="186"/>
    </location>
</feature>
<dbReference type="InterPro" id="IPR020846">
    <property type="entry name" value="MFS_dom"/>
</dbReference>
<evidence type="ECO:0000259" key="7">
    <source>
        <dbReference type="PROSITE" id="PS50850"/>
    </source>
</evidence>
<protein>
    <recommendedName>
        <fullName evidence="7">Major facilitator superfamily (MFS) profile domain-containing protein</fullName>
    </recommendedName>
</protein>
<evidence type="ECO:0000256" key="6">
    <source>
        <dbReference type="SAM" id="Phobius"/>
    </source>
</evidence>
<keyword evidence="4 6" id="KW-1133">Transmembrane helix</keyword>
<feature type="transmembrane region" description="Helical" evidence="6">
    <location>
        <begin position="51"/>
        <end position="69"/>
    </location>
</feature>
<evidence type="ECO:0000256" key="2">
    <source>
        <dbReference type="ARBA" id="ARBA00022475"/>
    </source>
</evidence>
<dbReference type="InterPro" id="IPR011701">
    <property type="entry name" value="MFS"/>
</dbReference>
<comment type="caution">
    <text evidence="8">The sequence shown here is derived from an EMBL/GenBank/DDBJ whole genome shotgun (WGS) entry which is preliminary data.</text>
</comment>
<feature type="transmembrane region" description="Helical" evidence="6">
    <location>
        <begin position="256"/>
        <end position="275"/>
    </location>
</feature>
<dbReference type="InterPro" id="IPR050189">
    <property type="entry name" value="MFS_Efflux_Transporters"/>
</dbReference>
<dbReference type="EMBL" id="JEMC01002069">
    <property type="protein sequence ID" value="KYF91101.1"/>
    <property type="molecule type" value="Genomic_DNA"/>
</dbReference>
<reference evidence="8 9" key="1">
    <citation type="submission" date="2014-02" db="EMBL/GenBank/DDBJ databases">
        <title>The small core and large imbalanced accessory genome model reveals a collaborative survival strategy of Sorangium cellulosum strains in nature.</title>
        <authorList>
            <person name="Han K."/>
            <person name="Peng R."/>
            <person name="Blom J."/>
            <person name="Li Y.-Z."/>
        </authorList>
    </citation>
    <scope>NUCLEOTIDE SEQUENCE [LARGE SCALE GENOMIC DNA]</scope>
    <source>
        <strain evidence="8 9">So0149</strain>
    </source>
</reference>
<organism evidence="8 9">
    <name type="scientific">Sorangium cellulosum</name>
    <name type="common">Polyangium cellulosum</name>
    <dbReference type="NCBI Taxonomy" id="56"/>
    <lineage>
        <taxon>Bacteria</taxon>
        <taxon>Pseudomonadati</taxon>
        <taxon>Myxococcota</taxon>
        <taxon>Polyangia</taxon>
        <taxon>Polyangiales</taxon>
        <taxon>Polyangiaceae</taxon>
        <taxon>Sorangium</taxon>
    </lineage>
</organism>
<dbReference type="Pfam" id="PF07690">
    <property type="entry name" value="MFS_1"/>
    <property type="match status" value="1"/>
</dbReference>
<dbReference type="GO" id="GO:0005886">
    <property type="term" value="C:plasma membrane"/>
    <property type="evidence" value="ECO:0007669"/>
    <property type="project" value="UniProtKB-SubCell"/>
</dbReference>
<feature type="transmembrane region" description="Helical" evidence="6">
    <location>
        <begin position="295"/>
        <end position="326"/>
    </location>
</feature>
<gene>
    <name evidence="8" type="ORF">BE18_04680</name>
</gene>
<dbReference type="AlphaFoldDB" id="A0A150SFE2"/>
<feature type="transmembrane region" description="Helical" evidence="6">
    <location>
        <begin position="106"/>
        <end position="127"/>
    </location>
</feature>
<dbReference type="PROSITE" id="PS50850">
    <property type="entry name" value="MFS"/>
    <property type="match status" value="1"/>
</dbReference>
<name>A0A150SFE2_SORCE</name>
<comment type="subcellular location">
    <subcellularLocation>
        <location evidence="1">Cell membrane</location>
        <topology evidence="1">Multi-pass membrane protein</topology>
    </subcellularLocation>
</comment>
<keyword evidence="5 6" id="KW-0472">Membrane</keyword>
<dbReference type="SUPFAM" id="SSF103473">
    <property type="entry name" value="MFS general substrate transporter"/>
    <property type="match status" value="1"/>
</dbReference>
<feature type="transmembrane region" description="Helical" evidence="6">
    <location>
        <begin position="347"/>
        <end position="369"/>
    </location>
</feature>
<feature type="transmembrane region" description="Helical" evidence="6">
    <location>
        <begin position="81"/>
        <end position="100"/>
    </location>
</feature>
<evidence type="ECO:0000256" key="3">
    <source>
        <dbReference type="ARBA" id="ARBA00022692"/>
    </source>
</evidence>
<evidence type="ECO:0000313" key="9">
    <source>
        <dbReference type="Proteomes" id="UP000075515"/>
    </source>
</evidence>
<dbReference type="Proteomes" id="UP000075515">
    <property type="component" value="Unassembled WGS sequence"/>
</dbReference>
<proteinExistence type="predicted"/>
<evidence type="ECO:0000256" key="5">
    <source>
        <dbReference type="ARBA" id="ARBA00023136"/>
    </source>
</evidence>
<dbReference type="GO" id="GO:0022857">
    <property type="term" value="F:transmembrane transporter activity"/>
    <property type="evidence" value="ECO:0007669"/>
    <property type="project" value="InterPro"/>
</dbReference>
<dbReference type="PANTHER" id="PTHR43124">
    <property type="entry name" value="PURINE EFFLUX PUMP PBUE"/>
    <property type="match status" value="1"/>
</dbReference>
<evidence type="ECO:0000256" key="4">
    <source>
        <dbReference type="ARBA" id="ARBA00022989"/>
    </source>
</evidence>
<feature type="domain" description="Major facilitator superfamily (MFS) profile" evidence="7">
    <location>
        <begin position="15"/>
        <end position="401"/>
    </location>
</feature>
<dbReference type="CDD" id="cd17324">
    <property type="entry name" value="MFS_NepI_like"/>
    <property type="match status" value="1"/>
</dbReference>
<sequence>MSAPSQPAAALPVRSIAFLAAAAFASAANLRISDSLLPQVAAEFNVGAGTASVIVTSYTVAYGAMQVVHGPIGDRLGKYRVACLTTFMAALATLACAAAPDLLSLAAARLLTAAASCAVIPLSFAWIGDVVPFAQRQPVLSSFISGQIAGMILGQASGGLLGDWLGWRAVFLVLAAVHLLAGLALLARMRADPTTRQGGVAGASLSPLGVLRQFAFMLRRPWVAAVVGTVGLEGLLFFGAFAYVGHALHRRFDLSFTLVGAALGTYGAGGIVYSLTARRMLARWGASGLTRRGGALMALGFASLALSPNLALAVLGIGVAGLGFYMMHNTLQANGTQMAPEQRGAGIALFAATMFIGQSLGVALAAPVVDRWGEAPIFLAAAGGLLPLSLYFSALLARQHGRAHSNS</sequence>
<keyword evidence="2" id="KW-1003">Cell membrane</keyword>
<dbReference type="Gene3D" id="1.20.1250.20">
    <property type="entry name" value="MFS general substrate transporter like domains"/>
    <property type="match status" value="1"/>
</dbReference>
<evidence type="ECO:0000313" key="8">
    <source>
        <dbReference type="EMBL" id="KYF91101.1"/>
    </source>
</evidence>
<evidence type="ECO:0000256" key="1">
    <source>
        <dbReference type="ARBA" id="ARBA00004651"/>
    </source>
</evidence>
<accession>A0A150SFE2</accession>